<dbReference type="InterPro" id="IPR015915">
    <property type="entry name" value="Kelch-typ_b-propeller"/>
</dbReference>
<evidence type="ECO:0000313" key="5">
    <source>
        <dbReference type="Proteomes" id="UP000626109"/>
    </source>
</evidence>
<feature type="compositionally biased region" description="Acidic residues" evidence="3">
    <location>
        <begin position="431"/>
        <end position="456"/>
    </location>
</feature>
<feature type="non-terminal residue" evidence="4">
    <location>
        <position position="1"/>
    </location>
</feature>
<dbReference type="PANTHER" id="PTHR46093:SF3">
    <property type="entry name" value="ACYL-COA-BINDING DOMAIN-CONTAINING PROTEIN 4"/>
    <property type="match status" value="1"/>
</dbReference>
<organism evidence="4 5">
    <name type="scientific">Polarella glacialis</name>
    <name type="common">Dinoflagellate</name>
    <dbReference type="NCBI Taxonomy" id="89957"/>
    <lineage>
        <taxon>Eukaryota</taxon>
        <taxon>Sar</taxon>
        <taxon>Alveolata</taxon>
        <taxon>Dinophyceae</taxon>
        <taxon>Suessiales</taxon>
        <taxon>Suessiaceae</taxon>
        <taxon>Polarella</taxon>
    </lineage>
</organism>
<evidence type="ECO:0000256" key="2">
    <source>
        <dbReference type="ARBA" id="ARBA00022737"/>
    </source>
</evidence>
<dbReference type="Gene3D" id="2.120.10.80">
    <property type="entry name" value="Kelch-type beta propeller"/>
    <property type="match status" value="1"/>
</dbReference>
<protein>
    <submittedName>
        <fullName evidence="4">Uncharacterized protein</fullName>
    </submittedName>
</protein>
<evidence type="ECO:0000256" key="3">
    <source>
        <dbReference type="SAM" id="MobiDB-lite"/>
    </source>
</evidence>
<dbReference type="Proteomes" id="UP000626109">
    <property type="component" value="Unassembled WGS sequence"/>
</dbReference>
<dbReference type="EMBL" id="CAJNNW010002709">
    <property type="protein sequence ID" value="CAE8644582.1"/>
    <property type="molecule type" value="Genomic_DNA"/>
</dbReference>
<name>A0A813I3K6_POLGL</name>
<gene>
    <name evidence="4" type="ORF">PGLA2088_LOCUS3182</name>
</gene>
<dbReference type="PANTHER" id="PTHR46093">
    <property type="entry name" value="ACYL-COA-BINDING DOMAIN-CONTAINING PROTEIN 5"/>
    <property type="match status" value="1"/>
</dbReference>
<evidence type="ECO:0000313" key="4">
    <source>
        <dbReference type="EMBL" id="CAE8644582.1"/>
    </source>
</evidence>
<evidence type="ECO:0000256" key="1">
    <source>
        <dbReference type="ARBA" id="ARBA00022441"/>
    </source>
</evidence>
<proteinExistence type="predicted"/>
<dbReference type="SUPFAM" id="SSF117281">
    <property type="entry name" value="Kelch motif"/>
    <property type="match status" value="1"/>
</dbReference>
<feature type="region of interest" description="Disordered" evidence="3">
    <location>
        <begin position="383"/>
        <end position="466"/>
    </location>
</feature>
<comment type="caution">
    <text evidence="4">The sequence shown here is derived from an EMBL/GenBank/DDBJ whole genome shotgun (WGS) entry which is preliminary data.</text>
</comment>
<accession>A0A813I3K6</accession>
<dbReference type="Pfam" id="PF24681">
    <property type="entry name" value="Kelch_KLHDC2_KLHL20_DRC7"/>
    <property type="match status" value="1"/>
</dbReference>
<reference evidence="4" key="1">
    <citation type="submission" date="2021-02" db="EMBL/GenBank/DDBJ databases">
        <authorList>
            <person name="Dougan E. K."/>
            <person name="Rhodes N."/>
            <person name="Thang M."/>
            <person name="Chan C."/>
        </authorList>
    </citation>
    <scope>NUCLEOTIDE SEQUENCE</scope>
</reference>
<dbReference type="AlphaFoldDB" id="A0A813I3K6"/>
<keyword evidence="1" id="KW-0880">Kelch repeat</keyword>
<keyword evidence="2" id="KW-0677">Repeat</keyword>
<feature type="compositionally biased region" description="Acidic residues" evidence="3">
    <location>
        <begin position="401"/>
        <end position="421"/>
    </location>
</feature>
<sequence>RAPHPSARLFTADGGAGGVLRDAAGDEWLAIFGGLRGEGFRDNETWLLGPLGPAGEAKSWQWKEVQSDPRSAQSRERPAPRFHHTQTVIGGSVLVVLGGHNHLVQPILGVGMLQLESEYPQGIGSEEDLSGLAWLSMPDRGAGVSSPAHRAYHSAVEWNEQLILFGGERHLFQHRDTWLLDPRREVWTKLPVDFPEGRSHAAVAIANGDKLVICGGSFHAAAGHVSRASEASRQLKHDVWVLDLLDPAAAGWVCLQPSLPRRCSAPSALPQALHAGRTLIVFGGHDGSDLDHFDDPRSGFLGLSATWVARLSSDGRSIAKARLCSTGLVRPRLGTARVTFSTLTAFGELGVAVACNVDPQYAQYMTATTLSFAGLDGTSAASAAELQSPSPEEGVGGIVNDENEDVGSDDEQWVWEGEESEGAAPSNSSDEQQEEQEEQEEQGEEEEQEEQDEEVEPPQLFSAGSRVRLTGLAGRADLNGRTGTLTGFMHASGRWAVRLAGSGSPSSSPSSSILVRPENLLLVQGSDNQR</sequence>